<feature type="chain" id="PRO_5010256654" description="PknH-like extracellular domain-containing protein" evidence="2">
    <location>
        <begin position="29"/>
        <end position="282"/>
    </location>
</feature>
<sequence length="282" mass="28058">MRKYLTAAAAALPALLLLTACSSGSTHADGTDRTDGTPSASPTVLSTLAGHAPLTAQQLAKALVTDADLPGWVIEQSSSSDGVQTTAPEEFNPDDLSAQGDSGGQAVLTADRPDCQPLADIASTKPAIHRMASVGAEFAPKPATDSSTAPGSSGQGASVVPATVNQMLVASHAPGDAQKVIAAVRSALTSCTGFTATGGDGTRTPFSIARGPAVAVGDASVSYVMTDTSDKKTGAALVTVVRTGDTVTSYLSTRSAGGAGAVPLAVVRAQDRKLRAALATGR</sequence>
<dbReference type="EMBL" id="FODD01000001">
    <property type="protein sequence ID" value="SEN10933.1"/>
    <property type="molecule type" value="Genomic_DNA"/>
</dbReference>
<gene>
    <name evidence="3" type="ORF">SAMN05216267_1001307</name>
</gene>
<dbReference type="AlphaFoldDB" id="A0A1H8DUP7"/>
<protein>
    <recommendedName>
        <fullName evidence="5">PknH-like extracellular domain-containing protein</fullName>
    </recommendedName>
</protein>
<feature type="compositionally biased region" description="Polar residues" evidence="1">
    <location>
        <begin position="77"/>
        <end position="87"/>
    </location>
</feature>
<keyword evidence="4" id="KW-1185">Reference proteome</keyword>
<proteinExistence type="predicted"/>
<reference evidence="3 4" key="1">
    <citation type="submission" date="2016-10" db="EMBL/GenBank/DDBJ databases">
        <authorList>
            <person name="de Groot N.N."/>
        </authorList>
    </citation>
    <scope>NUCLEOTIDE SEQUENCE [LARGE SCALE GENOMIC DNA]</scope>
    <source>
        <strain evidence="3 4">CGMCC 4.2026</strain>
    </source>
</reference>
<dbReference type="Proteomes" id="UP000181951">
    <property type="component" value="Unassembled WGS sequence"/>
</dbReference>
<evidence type="ECO:0000256" key="2">
    <source>
        <dbReference type="SAM" id="SignalP"/>
    </source>
</evidence>
<dbReference type="PROSITE" id="PS51257">
    <property type="entry name" value="PROKAR_LIPOPROTEIN"/>
    <property type="match status" value="1"/>
</dbReference>
<feature type="signal peptide" evidence="2">
    <location>
        <begin position="1"/>
        <end position="28"/>
    </location>
</feature>
<organism evidence="3 4">
    <name type="scientific">Actinacidiphila rubida</name>
    <dbReference type="NCBI Taxonomy" id="310780"/>
    <lineage>
        <taxon>Bacteria</taxon>
        <taxon>Bacillati</taxon>
        <taxon>Actinomycetota</taxon>
        <taxon>Actinomycetes</taxon>
        <taxon>Kitasatosporales</taxon>
        <taxon>Streptomycetaceae</taxon>
        <taxon>Actinacidiphila</taxon>
    </lineage>
</organism>
<evidence type="ECO:0000313" key="4">
    <source>
        <dbReference type="Proteomes" id="UP000181951"/>
    </source>
</evidence>
<dbReference type="OrthoDB" id="4180700at2"/>
<name>A0A1H8DUP7_9ACTN</name>
<feature type="region of interest" description="Disordered" evidence="1">
    <location>
        <begin position="77"/>
        <end position="113"/>
    </location>
</feature>
<dbReference type="RefSeq" id="WP_069467268.1">
    <property type="nucleotide sequence ID" value="NZ_FODD01000001.1"/>
</dbReference>
<keyword evidence="2" id="KW-0732">Signal</keyword>
<evidence type="ECO:0008006" key="5">
    <source>
        <dbReference type="Google" id="ProtNLM"/>
    </source>
</evidence>
<evidence type="ECO:0000313" key="3">
    <source>
        <dbReference type="EMBL" id="SEN10933.1"/>
    </source>
</evidence>
<evidence type="ECO:0000256" key="1">
    <source>
        <dbReference type="SAM" id="MobiDB-lite"/>
    </source>
</evidence>
<accession>A0A1H8DUP7</accession>